<evidence type="ECO:0000313" key="4">
    <source>
        <dbReference type="EMBL" id="WOJ94893.1"/>
    </source>
</evidence>
<dbReference type="CDD" id="cd04584">
    <property type="entry name" value="CBS_pair_AcuB_like"/>
    <property type="match status" value="1"/>
</dbReference>
<dbReference type="InterPro" id="IPR051257">
    <property type="entry name" value="Diverse_CBS-Domain"/>
</dbReference>
<dbReference type="SMART" id="SM00116">
    <property type="entry name" value="CBS"/>
    <property type="match status" value="2"/>
</dbReference>
<dbReference type="Pfam" id="PF00571">
    <property type="entry name" value="CBS"/>
    <property type="match status" value="2"/>
</dbReference>
<dbReference type="EMBL" id="CP136864">
    <property type="protein sequence ID" value="WOJ94893.1"/>
    <property type="molecule type" value="Genomic_DNA"/>
</dbReference>
<evidence type="ECO:0000256" key="1">
    <source>
        <dbReference type="ARBA" id="ARBA00023122"/>
    </source>
</evidence>
<organism evidence="4 5">
    <name type="scientific">Congregibacter variabilis</name>
    <dbReference type="NCBI Taxonomy" id="3081200"/>
    <lineage>
        <taxon>Bacteria</taxon>
        <taxon>Pseudomonadati</taxon>
        <taxon>Pseudomonadota</taxon>
        <taxon>Gammaproteobacteria</taxon>
        <taxon>Cellvibrionales</taxon>
        <taxon>Halieaceae</taxon>
        <taxon>Congregibacter</taxon>
    </lineage>
</organism>
<sequence length="172" mass="18594">MSSCLHGIHKTGTTASDPQLPRGIMMLSVAEVMTAQPYTLGPDDSLVKAAALMREHHIRHIPIVSNDGNVIGVVSHRDLLAASDSRLVHEDLLAGGKESFVALSAVMSSPVQTANENAELRSVASLLRKQRLGCLPITRDDQLVGIITDSDFLEVAIVLMEQLEMAEPEEDF</sequence>
<dbReference type="InterPro" id="IPR000644">
    <property type="entry name" value="CBS_dom"/>
</dbReference>
<accession>A0ABZ0I762</accession>
<dbReference type="PROSITE" id="PS51371">
    <property type="entry name" value="CBS"/>
    <property type="match status" value="2"/>
</dbReference>
<evidence type="ECO:0000313" key="5">
    <source>
        <dbReference type="Proteomes" id="UP001626537"/>
    </source>
</evidence>
<dbReference type="PANTHER" id="PTHR43080">
    <property type="entry name" value="CBS DOMAIN-CONTAINING PROTEIN CBSX3, MITOCHONDRIAL"/>
    <property type="match status" value="1"/>
</dbReference>
<gene>
    <name evidence="4" type="ORF">R0135_06915</name>
</gene>
<dbReference type="Proteomes" id="UP001626537">
    <property type="component" value="Chromosome"/>
</dbReference>
<protein>
    <submittedName>
        <fullName evidence="4">CBS domain-containing protein</fullName>
    </submittedName>
</protein>
<keyword evidence="5" id="KW-1185">Reference proteome</keyword>
<feature type="domain" description="CBS" evidence="3">
    <location>
        <begin position="33"/>
        <end position="92"/>
    </location>
</feature>
<keyword evidence="1 2" id="KW-0129">CBS domain</keyword>
<dbReference type="SUPFAM" id="SSF54631">
    <property type="entry name" value="CBS-domain pair"/>
    <property type="match status" value="1"/>
</dbReference>
<name>A0ABZ0I762_9GAMM</name>
<dbReference type="InterPro" id="IPR046342">
    <property type="entry name" value="CBS_dom_sf"/>
</dbReference>
<evidence type="ECO:0000259" key="3">
    <source>
        <dbReference type="PROSITE" id="PS51371"/>
    </source>
</evidence>
<proteinExistence type="predicted"/>
<evidence type="ECO:0000256" key="2">
    <source>
        <dbReference type="PROSITE-ProRule" id="PRU00703"/>
    </source>
</evidence>
<feature type="domain" description="CBS" evidence="3">
    <location>
        <begin position="107"/>
        <end position="165"/>
    </location>
</feature>
<dbReference type="PANTHER" id="PTHR43080:SF2">
    <property type="entry name" value="CBS DOMAIN-CONTAINING PROTEIN"/>
    <property type="match status" value="1"/>
</dbReference>
<reference evidence="4 5" key="1">
    <citation type="submission" date="2023-10" db="EMBL/GenBank/DDBJ databases">
        <title>Two novel species belonging to the OM43/NOR5 clade.</title>
        <authorList>
            <person name="Park M."/>
        </authorList>
    </citation>
    <scope>NUCLEOTIDE SEQUENCE [LARGE SCALE GENOMIC DNA]</scope>
    <source>
        <strain evidence="4 5">IMCC43200</strain>
    </source>
</reference>
<dbReference type="RefSeq" id="WP_407349527.1">
    <property type="nucleotide sequence ID" value="NZ_CP136864.1"/>
</dbReference>
<dbReference type="Gene3D" id="3.10.580.10">
    <property type="entry name" value="CBS-domain"/>
    <property type="match status" value="1"/>
</dbReference>